<evidence type="ECO:0008006" key="5">
    <source>
        <dbReference type="Google" id="ProtNLM"/>
    </source>
</evidence>
<proteinExistence type="inferred from homology"/>
<evidence type="ECO:0000256" key="1">
    <source>
        <dbReference type="ARBA" id="ARBA00006484"/>
    </source>
</evidence>
<dbReference type="InterPro" id="IPR036291">
    <property type="entry name" value="NAD(P)-bd_dom_sf"/>
</dbReference>
<comment type="similarity">
    <text evidence="1">Belongs to the short-chain dehydrogenases/reductases (SDR) family.</text>
</comment>
<dbReference type="PANTHER" id="PTHR44196">
    <property type="entry name" value="DEHYDROGENASE/REDUCTASE SDR FAMILY MEMBER 7B"/>
    <property type="match status" value="1"/>
</dbReference>
<comment type="caution">
    <text evidence="3">The sequence shown here is derived from an EMBL/GenBank/DDBJ whole genome shotgun (WGS) entry which is preliminary data.</text>
</comment>
<name>A0ABR4IMZ4_9EURO</name>
<dbReference type="Gene3D" id="3.40.50.720">
    <property type="entry name" value="NAD(P)-binding Rossmann-like Domain"/>
    <property type="match status" value="1"/>
</dbReference>
<reference evidence="3 4" key="1">
    <citation type="submission" date="2024-07" db="EMBL/GenBank/DDBJ databases">
        <title>Section-level genome sequencing and comparative genomics of Aspergillus sections Usti and Cavernicolus.</title>
        <authorList>
            <consortium name="Lawrence Berkeley National Laboratory"/>
            <person name="Nybo J.L."/>
            <person name="Vesth T.C."/>
            <person name="Theobald S."/>
            <person name="Frisvad J.C."/>
            <person name="Larsen T.O."/>
            <person name="Kjaerboelling I."/>
            <person name="Rothschild-Mancinelli K."/>
            <person name="Lyhne E.K."/>
            <person name="Kogle M.E."/>
            <person name="Barry K."/>
            <person name="Clum A."/>
            <person name="Na H."/>
            <person name="Ledsgaard L."/>
            <person name="Lin J."/>
            <person name="Lipzen A."/>
            <person name="Kuo A."/>
            <person name="Riley R."/>
            <person name="Mondo S."/>
            <person name="Labutti K."/>
            <person name="Haridas S."/>
            <person name="Pangalinan J."/>
            <person name="Salamov A.A."/>
            <person name="Simmons B.A."/>
            <person name="Magnuson J.K."/>
            <person name="Chen J."/>
            <person name="Drula E."/>
            <person name="Henrissat B."/>
            <person name="Wiebenga A."/>
            <person name="Lubbers R.J."/>
            <person name="Gomes A.C."/>
            <person name="Makela M.R."/>
            <person name="Stajich J."/>
            <person name="Grigoriev I.V."/>
            <person name="Mortensen U.H."/>
            <person name="De Vries R.P."/>
            <person name="Baker S.E."/>
            <person name="Andersen M.R."/>
        </authorList>
    </citation>
    <scope>NUCLEOTIDE SEQUENCE [LARGE SCALE GENOMIC DNA]</scope>
    <source>
        <strain evidence="3 4">CBS 123904</strain>
    </source>
</reference>
<accession>A0ABR4IMZ4</accession>
<evidence type="ECO:0000313" key="4">
    <source>
        <dbReference type="Proteomes" id="UP001610446"/>
    </source>
</evidence>
<dbReference type="PRINTS" id="PR00081">
    <property type="entry name" value="GDHRDH"/>
</dbReference>
<dbReference type="PANTHER" id="PTHR44196:SF1">
    <property type="entry name" value="DEHYDROGENASE_REDUCTASE SDR FAMILY MEMBER 7B"/>
    <property type="match status" value="1"/>
</dbReference>
<gene>
    <name evidence="3" type="ORF">BJY01DRAFT_228330</name>
</gene>
<dbReference type="SUPFAM" id="SSF51735">
    <property type="entry name" value="NAD(P)-binding Rossmann-fold domains"/>
    <property type="match status" value="1"/>
</dbReference>
<evidence type="ECO:0000313" key="3">
    <source>
        <dbReference type="EMBL" id="KAL2828599.1"/>
    </source>
</evidence>
<organism evidence="3 4">
    <name type="scientific">Aspergillus pseudoustus</name>
    <dbReference type="NCBI Taxonomy" id="1810923"/>
    <lineage>
        <taxon>Eukaryota</taxon>
        <taxon>Fungi</taxon>
        <taxon>Dikarya</taxon>
        <taxon>Ascomycota</taxon>
        <taxon>Pezizomycotina</taxon>
        <taxon>Eurotiomycetes</taxon>
        <taxon>Eurotiomycetidae</taxon>
        <taxon>Eurotiales</taxon>
        <taxon>Aspergillaceae</taxon>
        <taxon>Aspergillus</taxon>
        <taxon>Aspergillus subgen. Nidulantes</taxon>
    </lineage>
</organism>
<keyword evidence="4" id="KW-1185">Reference proteome</keyword>
<protein>
    <recommendedName>
        <fullName evidence="5">NAD(P)-binding protein</fullName>
    </recommendedName>
</protein>
<dbReference type="EMBL" id="JBFXLU010000357">
    <property type="protein sequence ID" value="KAL2828599.1"/>
    <property type="molecule type" value="Genomic_DNA"/>
</dbReference>
<dbReference type="InterPro" id="IPR002347">
    <property type="entry name" value="SDR_fam"/>
</dbReference>
<evidence type="ECO:0000256" key="2">
    <source>
        <dbReference type="ARBA" id="ARBA00023002"/>
    </source>
</evidence>
<dbReference type="Proteomes" id="UP001610446">
    <property type="component" value="Unassembled WGS sequence"/>
</dbReference>
<dbReference type="Pfam" id="PF00106">
    <property type="entry name" value="adh_short"/>
    <property type="match status" value="1"/>
</dbReference>
<keyword evidence="2" id="KW-0560">Oxidoreductase</keyword>
<sequence length="145" mass="15392">MVTSEYPEFVSFTKKWHSAPYPLITATRPELSESGKNVVVTGGGTGIGQGIAIAFAQPGAKSVTVIGRRLEPLKTTAAKITHKSSGKAEARYKVADLQDRQAVDKALANVVASVGKVDILVSSAGVLPKKRSCCRRRPTCHSESL</sequence>